<feature type="transmembrane region" description="Helical" evidence="2">
    <location>
        <begin position="60"/>
        <end position="78"/>
    </location>
</feature>
<dbReference type="Proteomes" id="UP000323257">
    <property type="component" value="Unassembled WGS sequence"/>
</dbReference>
<evidence type="ECO:0000313" key="3">
    <source>
        <dbReference type="EMBL" id="TYP78253.1"/>
    </source>
</evidence>
<dbReference type="OrthoDB" id="2473747at2"/>
<accession>A0A5S5CJS9</accession>
<keyword evidence="2" id="KW-1133">Transmembrane helix</keyword>
<gene>
    <name evidence="3" type="ORF">BCM02_102830</name>
</gene>
<comment type="caution">
    <text evidence="3">The sequence shown here is derived from an EMBL/GenBank/DDBJ whole genome shotgun (WGS) entry which is preliminary data.</text>
</comment>
<dbReference type="AlphaFoldDB" id="A0A5S5CJS9"/>
<organism evidence="3 4">
    <name type="scientific">Paenibacillus methanolicus</name>
    <dbReference type="NCBI Taxonomy" id="582686"/>
    <lineage>
        <taxon>Bacteria</taxon>
        <taxon>Bacillati</taxon>
        <taxon>Bacillota</taxon>
        <taxon>Bacilli</taxon>
        <taxon>Bacillales</taxon>
        <taxon>Paenibacillaceae</taxon>
        <taxon>Paenibacillus</taxon>
    </lineage>
</organism>
<protein>
    <submittedName>
        <fullName evidence="3">Uncharacterized protein</fullName>
    </submittedName>
</protein>
<feature type="coiled-coil region" evidence="1">
    <location>
        <begin position="180"/>
        <end position="207"/>
    </location>
</feature>
<evidence type="ECO:0000256" key="2">
    <source>
        <dbReference type="SAM" id="Phobius"/>
    </source>
</evidence>
<sequence>MIVKQIQSNYHSYLSELKFALDPVINLMRSQHGRPWRGTAWMGPLKTFMGYMKHLKFIQAIKWASLPIIGPFLAGFAAGVYGPWSIWISAAGALLIAFGVYYLHVRSYMGKMATIGRPEFHVEAFKEMRPTEYEQTWAQFVHKNDFTFEGLYDIVNTVFSQNNHDPSSVAYVVAYSQSQHDYMQRTVEDLKRKIEEQQADMNSLNDLLVESDTSIADLVDLIKKINQNLYRYVNGCFNLHDMDFVTGFSLYRRAGDTLEPIMDKGTSGNKRPLDMKADTGYAAVLAAEDPQGKAHLNAPYEGREVIAFRMDMLDGESWVWCFHFDTDDKRALSLLKENDTIEAREIRRMVHAFCLVYQKSQLTLKEVAQDETA</sequence>
<proteinExistence type="predicted"/>
<keyword evidence="1" id="KW-0175">Coiled coil</keyword>
<reference evidence="3 4" key="1">
    <citation type="submission" date="2019-07" db="EMBL/GenBank/DDBJ databases">
        <title>Genomic Encyclopedia of Type Strains, Phase III (KMG-III): the genomes of soil and plant-associated and newly described type strains.</title>
        <authorList>
            <person name="Whitman W."/>
        </authorList>
    </citation>
    <scope>NUCLEOTIDE SEQUENCE [LARGE SCALE GENOMIC DNA]</scope>
    <source>
        <strain evidence="3 4">BL24</strain>
    </source>
</reference>
<evidence type="ECO:0000256" key="1">
    <source>
        <dbReference type="SAM" id="Coils"/>
    </source>
</evidence>
<feature type="transmembrane region" description="Helical" evidence="2">
    <location>
        <begin position="84"/>
        <end position="103"/>
    </location>
</feature>
<keyword evidence="2" id="KW-0812">Transmembrane</keyword>
<name>A0A5S5CJS9_9BACL</name>
<keyword evidence="4" id="KW-1185">Reference proteome</keyword>
<evidence type="ECO:0000313" key="4">
    <source>
        <dbReference type="Proteomes" id="UP000323257"/>
    </source>
</evidence>
<dbReference type="RefSeq" id="WP_148928691.1">
    <property type="nucleotide sequence ID" value="NZ_VNHS01000002.1"/>
</dbReference>
<dbReference type="EMBL" id="VNHS01000002">
    <property type="protein sequence ID" value="TYP78253.1"/>
    <property type="molecule type" value="Genomic_DNA"/>
</dbReference>
<keyword evidence="2" id="KW-0472">Membrane</keyword>